<dbReference type="Proteomes" id="UP001155059">
    <property type="component" value="Unassembled WGS sequence"/>
</dbReference>
<evidence type="ECO:0000313" key="2">
    <source>
        <dbReference type="Proteomes" id="UP001155059"/>
    </source>
</evidence>
<comment type="caution">
    <text evidence="1">The sequence shown here is derived from an EMBL/GenBank/DDBJ whole genome shotgun (WGS) entry which is preliminary data.</text>
</comment>
<gene>
    <name evidence="1" type="ORF">M1B34_03280</name>
</gene>
<sequence length="161" mass="18196">MICDHPEISIKVYVGSNAEGPVYENVHARKIDEHIYELCSSPGLALNMAIGDIISIKNQNGPAEVLKRGGNFCIHIYSDFIEEEYIEDLQEAVQVSLGGTLDGRYKGNLSLNVPAKAGMQNINMFFNRFTEVTGVQWYYANIYKNLDDLDDETLLNWWLDS</sequence>
<organism evidence="1 2">
    <name type="scientific">Pseudomonas morbosilactucae</name>
    <dbReference type="NCBI Taxonomy" id="2938197"/>
    <lineage>
        <taxon>Bacteria</taxon>
        <taxon>Pseudomonadati</taxon>
        <taxon>Pseudomonadota</taxon>
        <taxon>Gammaproteobacteria</taxon>
        <taxon>Pseudomonadales</taxon>
        <taxon>Pseudomonadaceae</taxon>
        <taxon>Pseudomonas</taxon>
    </lineage>
</organism>
<reference evidence="1 2" key="1">
    <citation type="journal article" date="2022" name="Int. J. Syst. Evol. Microbiol.">
        <title>Pseudomonas aegrilactucae sp. nov. and Pseudomonas morbosilactucae sp. nov., pathogens causing bacterial rot of lettuce in Japan.</title>
        <authorList>
            <person name="Sawada H."/>
            <person name="Fujikawa T."/>
            <person name="Satou M."/>
        </authorList>
    </citation>
    <scope>NUCLEOTIDE SEQUENCE [LARGE SCALE GENOMIC DNA]</scope>
    <source>
        <strain evidence="1 2">MAFF 302030</strain>
    </source>
</reference>
<dbReference type="RefSeq" id="WP_268264433.1">
    <property type="nucleotide sequence ID" value="NZ_JALQCW010000006.1"/>
</dbReference>
<evidence type="ECO:0000313" key="1">
    <source>
        <dbReference type="EMBL" id="MCK9796792.1"/>
    </source>
</evidence>
<dbReference type="EMBL" id="JALQCW010000006">
    <property type="protein sequence ID" value="MCK9796792.1"/>
    <property type="molecule type" value="Genomic_DNA"/>
</dbReference>
<name>A0A9X2C3Q8_9PSED</name>
<reference evidence="1 2" key="2">
    <citation type="journal article" date="2023" name="Plant Pathol.">
        <title>Dismantling and reorganizing Pseudomonas marginalis sensu#lato.</title>
        <authorList>
            <person name="Sawada H."/>
            <person name="Fujikawa T."/>
            <person name="Satou M."/>
        </authorList>
    </citation>
    <scope>NUCLEOTIDE SEQUENCE [LARGE SCALE GENOMIC DNA]</scope>
    <source>
        <strain evidence="1 2">MAFF 302030</strain>
    </source>
</reference>
<dbReference type="AlphaFoldDB" id="A0A9X2C3Q8"/>
<protein>
    <submittedName>
        <fullName evidence="1">DUF4265 domain-containing protein</fullName>
    </submittedName>
</protein>
<dbReference type="Pfam" id="PF14085">
    <property type="entry name" value="DUF4265"/>
    <property type="match status" value="1"/>
</dbReference>
<accession>A0A9X2C3Q8</accession>
<proteinExistence type="predicted"/>
<dbReference type="InterPro" id="IPR025361">
    <property type="entry name" value="DUF4265"/>
</dbReference>